<evidence type="ECO:0008006" key="4">
    <source>
        <dbReference type="Google" id="ProtNLM"/>
    </source>
</evidence>
<proteinExistence type="predicted"/>
<dbReference type="Proteomes" id="UP000756346">
    <property type="component" value="Unassembled WGS sequence"/>
</dbReference>
<reference evidence="2" key="1">
    <citation type="journal article" date="2021" name="Nat. Commun.">
        <title>Genetic determinants of endophytism in the Arabidopsis root mycobiome.</title>
        <authorList>
            <person name="Mesny F."/>
            <person name="Miyauchi S."/>
            <person name="Thiergart T."/>
            <person name="Pickel B."/>
            <person name="Atanasova L."/>
            <person name="Karlsson M."/>
            <person name="Huettel B."/>
            <person name="Barry K.W."/>
            <person name="Haridas S."/>
            <person name="Chen C."/>
            <person name="Bauer D."/>
            <person name="Andreopoulos W."/>
            <person name="Pangilinan J."/>
            <person name="LaButti K."/>
            <person name="Riley R."/>
            <person name="Lipzen A."/>
            <person name="Clum A."/>
            <person name="Drula E."/>
            <person name="Henrissat B."/>
            <person name="Kohler A."/>
            <person name="Grigoriev I.V."/>
            <person name="Martin F.M."/>
            <person name="Hacquard S."/>
        </authorList>
    </citation>
    <scope>NUCLEOTIDE SEQUENCE</scope>
    <source>
        <strain evidence="2">MPI-CAGE-CH-0230</strain>
    </source>
</reference>
<sequence length="149" mass="16177">MDGVARRMCVCVCVCVCVQCGWVQKLTGRRPPGSALQARQGLEFWQRPAHLGSHRGRPGSQASHPHITYLFPGLAQVDNQLPSNLASAPSHARAYSPEFLLSQTSSSQPCGRSANMATSTSRPRFAMQRVLAIMIHIKLVVQAVATIGR</sequence>
<dbReference type="EMBL" id="JAGTJQ010000006">
    <property type="protein sequence ID" value="KAH7029135.1"/>
    <property type="molecule type" value="Genomic_DNA"/>
</dbReference>
<dbReference type="AlphaFoldDB" id="A0A9P8Y4D3"/>
<feature type="chain" id="PRO_5040357481" description="Secreted protein" evidence="1">
    <location>
        <begin position="29"/>
        <end position="149"/>
    </location>
</feature>
<evidence type="ECO:0000313" key="2">
    <source>
        <dbReference type="EMBL" id="KAH7029135.1"/>
    </source>
</evidence>
<name>A0A9P8Y4D3_9PEZI</name>
<organism evidence="2 3">
    <name type="scientific">Microdochium trichocladiopsis</name>
    <dbReference type="NCBI Taxonomy" id="1682393"/>
    <lineage>
        <taxon>Eukaryota</taxon>
        <taxon>Fungi</taxon>
        <taxon>Dikarya</taxon>
        <taxon>Ascomycota</taxon>
        <taxon>Pezizomycotina</taxon>
        <taxon>Sordariomycetes</taxon>
        <taxon>Xylariomycetidae</taxon>
        <taxon>Xylariales</taxon>
        <taxon>Microdochiaceae</taxon>
        <taxon>Microdochium</taxon>
    </lineage>
</organism>
<feature type="signal peptide" evidence="1">
    <location>
        <begin position="1"/>
        <end position="28"/>
    </location>
</feature>
<gene>
    <name evidence="2" type="ORF">B0I36DRAFT_410860</name>
</gene>
<dbReference type="RefSeq" id="XP_046011423.1">
    <property type="nucleotide sequence ID" value="XM_046161924.1"/>
</dbReference>
<accession>A0A9P8Y4D3</accession>
<dbReference type="GeneID" id="70191470"/>
<evidence type="ECO:0000313" key="3">
    <source>
        <dbReference type="Proteomes" id="UP000756346"/>
    </source>
</evidence>
<protein>
    <recommendedName>
        <fullName evidence="4">Secreted protein</fullName>
    </recommendedName>
</protein>
<keyword evidence="1" id="KW-0732">Signal</keyword>
<comment type="caution">
    <text evidence="2">The sequence shown here is derived from an EMBL/GenBank/DDBJ whole genome shotgun (WGS) entry which is preliminary data.</text>
</comment>
<keyword evidence="3" id="KW-1185">Reference proteome</keyword>
<evidence type="ECO:0000256" key="1">
    <source>
        <dbReference type="SAM" id="SignalP"/>
    </source>
</evidence>